<dbReference type="RefSeq" id="WP_126194807.1">
    <property type="nucleotide sequence ID" value="NZ_CP085954.1"/>
</dbReference>
<evidence type="ECO:0000313" key="5">
    <source>
        <dbReference type="Proteomes" id="UP000676853"/>
    </source>
</evidence>
<accession>A0A3P8MC43</accession>
<dbReference type="Proteomes" id="UP000676853">
    <property type="component" value="Unassembled WGS sequence"/>
</dbReference>
<gene>
    <name evidence="2" type="ORF">KFZ73_18060</name>
    <name evidence="3" type="ORF">NCTC10741_00516</name>
</gene>
<evidence type="ECO:0000256" key="1">
    <source>
        <dbReference type="SAM" id="Phobius"/>
    </source>
</evidence>
<dbReference type="EMBL" id="LR131273">
    <property type="protein sequence ID" value="VDR37413.1"/>
    <property type="molecule type" value="Genomic_DNA"/>
</dbReference>
<evidence type="ECO:0000313" key="4">
    <source>
        <dbReference type="Proteomes" id="UP000271626"/>
    </source>
</evidence>
<dbReference type="OrthoDB" id="3635446at2"/>
<reference evidence="3 4" key="1">
    <citation type="submission" date="2018-12" db="EMBL/GenBank/DDBJ databases">
        <authorList>
            <consortium name="Pathogen Informatics"/>
        </authorList>
    </citation>
    <scope>NUCLEOTIDE SEQUENCE [LARGE SCALE GENOMIC DNA]</scope>
    <source>
        <strain evidence="3 4">NCTC10741</strain>
    </source>
</reference>
<feature type="transmembrane region" description="Helical" evidence="1">
    <location>
        <begin position="110"/>
        <end position="127"/>
    </location>
</feature>
<evidence type="ECO:0000313" key="2">
    <source>
        <dbReference type="EMBL" id="MBS4103134.1"/>
    </source>
</evidence>
<protein>
    <submittedName>
        <fullName evidence="2">DUF1761 domain-containing protein</fullName>
    </submittedName>
</protein>
<name>A0A3P8MC43_TSUPA</name>
<evidence type="ECO:0000313" key="3">
    <source>
        <dbReference type="EMBL" id="VDR37413.1"/>
    </source>
</evidence>
<dbReference type="EMBL" id="JAGXOE010000051">
    <property type="protein sequence ID" value="MBS4103134.1"/>
    <property type="molecule type" value="Genomic_DNA"/>
</dbReference>
<sequence length="128" mass="13463">MIVAGIAVAALAAFVLSSVYYVLLSPVEQRALGDRALDRGTPGPAKVVAELVRTAVVAAGFAWIAERSALLALPSSLALALVLWVAFPVVLLTGSIIWERVPWQTAAIHAGDWLLKLALVAVVLGFLH</sequence>
<keyword evidence="5" id="KW-1185">Reference proteome</keyword>
<keyword evidence="1" id="KW-0812">Transmembrane</keyword>
<dbReference type="Proteomes" id="UP000271626">
    <property type="component" value="Chromosome"/>
</dbReference>
<reference evidence="2 5" key="2">
    <citation type="submission" date="2021-04" db="EMBL/GenBank/DDBJ databases">
        <title>Whole genome sequence analysis of a thiophenic sulfur metabolizing bacteria.</title>
        <authorList>
            <person name="Akhtar N."/>
            <person name="Akram J."/>
            <person name="Aslam A."/>
        </authorList>
    </citation>
    <scope>NUCLEOTIDE SEQUENCE [LARGE SCALE GENOMIC DNA]</scope>
    <source>
        <strain evidence="2 5">3OW</strain>
    </source>
</reference>
<proteinExistence type="predicted"/>
<dbReference type="InterPro" id="IPR013879">
    <property type="entry name" value="DUF1761"/>
</dbReference>
<dbReference type="Pfam" id="PF08570">
    <property type="entry name" value="DUF1761"/>
    <property type="match status" value="1"/>
</dbReference>
<keyword evidence="1" id="KW-0472">Membrane</keyword>
<organism evidence="3 4">
    <name type="scientific">Tsukamurella paurometabola</name>
    <name type="common">Corynebacterium paurometabolum</name>
    <dbReference type="NCBI Taxonomy" id="2061"/>
    <lineage>
        <taxon>Bacteria</taxon>
        <taxon>Bacillati</taxon>
        <taxon>Actinomycetota</taxon>
        <taxon>Actinomycetes</taxon>
        <taxon>Mycobacteriales</taxon>
        <taxon>Tsukamurellaceae</taxon>
        <taxon>Tsukamurella</taxon>
    </lineage>
</organism>
<dbReference type="AlphaFoldDB" id="A0A3P8MC43"/>
<feature type="transmembrane region" description="Helical" evidence="1">
    <location>
        <begin position="77"/>
        <end position="98"/>
    </location>
</feature>
<keyword evidence="1" id="KW-1133">Transmembrane helix</keyword>